<evidence type="ECO:0000256" key="5">
    <source>
        <dbReference type="SAM" id="Phobius"/>
    </source>
</evidence>
<reference evidence="8 9" key="1">
    <citation type="journal article" date="2010" name="Nature">
        <title>Perigord black truffle genome uncovers evolutionary origins and mechanisms of symbiosis.</title>
        <authorList>
            <person name="Martin F."/>
            <person name="Kohler A."/>
            <person name="Murat C."/>
            <person name="Balestrini R."/>
            <person name="Coutinho P.M."/>
            <person name="Jaillon O."/>
            <person name="Montanini B."/>
            <person name="Morin E."/>
            <person name="Noel B."/>
            <person name="Percudani R."/>
            <person name="Porcel B."/>
            <person name="Rubini A."/>
            <person name="Amicucci A."/>
            <person name="Amselem J."/>
            <person name="Anthouard V."/>
            <person name="Arcioni S."/>
            <person name="Artiguenave F."/>
            <person name="Aury J.M."/>
            <person name="Ballario P."/>
            <person name="Bolchi A."/>
            <person name="Brenna A."/>
            <person name="Brun A."/>
            <person name="Buee M."/>
            <person name="Cantarel B."/>
            <person name="Chevalier G."/>
            <person name="Couloux A."/>
            <person name="Da Silva C."/>
            <person name="Denoeud F."/>
            <person name="Duplessis S."/>
            <person name="Ghignone S."/>
            <person name="Hilselberger B."/>
            <person name="Iotti M."/>
            <person name="Marcais B."/>
            <person name="Mello A."/>
            <person name="Miranda M."/>
            <person name="Pacioni G."/>
            <person name="Quesneville H."/>
            <person name="Riccioni C."/>
            <person name="Ruotolo R."/>
            <person name="Splivallo R."/>
            <person name="Stocchi V."/>
            <person name="Tisserant E."/>
            <person name="Viscomi A.R."/>
            <person name="Zambonelli A."/>
            <person name="Zampieri E."/>
            <person name="Henrissat B."/>
            <person name="Lebrun M.H."/>
            <person name="Paolocci F."/>
            <person name="Bonfante P."/>
            <person name="Ottonello S."/>
            <person name="Wincker P."/>
        </authorList>
    </citation>
    <scope>NUCLEOTIDE SEQUENCE [LARGE SCALE GENOMIC DNA]</scope>
    <source>
        <strain evidence="8 9">Mel28</strain>
    </source>
</reference>
<keyword evidence="4 5" id="KW-0472">Membrane</keyword>
<dbReference type="AlphaFoldDB" id="D5GHA3"/>
<keyword evidence="3 5" id="KW-1133">Transmembrane helix</keyword>
<dbReference type="SUPFAM" id="SSF103481">
    <property type="entry name" value="Multidrug resistance efflux transporter EmrE"/>
    <property type="match status" value="2"/>
</dbReference>
<dbReference type="InterPro" id="IPR000620">
    <property type="entry name" value="EamA_dom"/>
</dbReference>
<evidence type="ECO:0000313" key="9">
    <source>
        <dbReference type="Proteomes" id="UP000006911"/>
    </source>
</evidence>
<feature type="transmembrane region" description="Helical" evidence="5">
    <location>
        <begin position="218"/>
        <end position="237"/>
    </location>
</feature>
<feature type="transmembrane region" description="Helical" evidence="5">
    <location>
        <begin position="187"/>
        <end position="211"/>
    </location>
</feature>
<dbReference type="FunCoup" id="D5GHA3">
    <property type="interactions" value="418"/>
</dbReference>
<dbReference type="Pfam" id="PF13127">
    <property type="entry name" value="DUF3955"/>
    <property type="match status" value="1"/>
</dbReference>
<feature type="transmembrane region" description="Helical" evidence="5">
    <location>
        <begin position="356"/>
        <end position="377"/>
    </location>
</feature>
<dbReference type="InterPro" id="IPR037185">
    <property type="entry name" value="EmrE-like"/>
</dbReference>
<evidence type="ECO:0000256" key="2">
    <source>
        <dbReference type="ARBA" id="ARBA00022692"/>
    </source>
</evidence>
<keyword evidence="2 5" id="KW-0812">Transmembrane</keyword>
<dbReference type="Pfam" id="PF00892">
    <property type="entry name" value="EamA"/>
    <property type="match status" value="2"/>
</dbReference>
<dbReference type="InterPro" id="IPR025016">
    <property type="entry name" value="DUF3955"/>
</dbReference>
<dbReference type="PANTHER" id="PTHR23051">
    <property type="entry name" value="SOLUTE CARRIER FAMILY 35, MEMBER F5"/>
    <property type="match status" value="1"/>
</dbReference>
<evidence type="ECO:0000313" key="8">
    <source>
        <dbReference type="EMBL" id="CAZ83855.1"/>
    </source>
</evidence>
<feature type="transmembrane region" description="Helical" evidence="5">
    <location>
        <begin position="383"/>
        <end position="399"/>
    </location>
</feature>
<sequence length="430" mass="47538">MSTSPLPPIHASFSPPPDFIVPLLPPPPARPSSLPLMPKPQPIRIRVFPRRKTIGILLLGVVIFLWVLSTFLTFTIFSDGSYTKPYFVTYVNTCSFCFYLLPGAWRAWRGKCEERDRSRVGYARLGNVPLPRAVGEDEDRDGVIMASKSLVVEGEGMLSERETILLSLQFCLLWFVANYFQSYCLKWTSVASATILSSTSSIFTLMLGALLRIERFTWTKFLAVVLSFTGVSLVSSVDLSPSSSLSPGAGDKTPGQILRGDLMALMGAFSYGVYTILLKVRIGHESRISMTRFFGFVGLFNFLVLWPGIIILHHAGVEKFEIPPDARIWWIVVINASITLISDYCWVYAMLLTTPLIVTVGLSLTIPLALLGQMLVLGVWSSGVYWIGAVLVFLAFLFVNRESVVDDIGGGEGEGGVVVDVEGETGRWER</sequence>
<dbReference type="OMA" id="MYGVYTI"/>
<keyword evidence="9" id="KW-1185">Reference proteome</keyword>
<evidence type="ECO:0000259" key="6">
    <source>
        <dbReference type="Pfam" id="PF00892"/>
    </source>
</evidence>
<dbReference type="eggNOG" id="KOG2765">
    <property type="taxonomic scope" value="Eukaryota"/>
</dbReference>
<organism evidence="8 9">
    <name type="scientific">Tuber melanosporum (strain Mel28)</name>
    <name type="common">Perigord black truffle</name>
    <dbReference type="NCBI Taxonomy" id="656061"/>
    <lineage>
        <taxon>Eukaryota</taxon>
        <taxon>Fungi</taxon>
        <taxon>Dikarya</taxon>
        <taxon>Ascomycota</taxon>
        <taxon>Pezizomycotina</taxon>
        <taxon>Pezizomycetes</taxon>
        <taxon>Pezizales</taxon>
        <taxon>Tuberaceae</taxon>
        <taxon>Tuber</taxon>
    </lineage>
</organism>
<dbReference type="InParanoid" id="D5GHA3"/>
<dbReference type="GeneID" id="9182560"/>
<comment type="subcellular location">
    <subcellularLocation>
        <location evidence="1">Membrane</location>
        <topology evidence="1">Multi-pass membrane protein</topology>
    </subcellularLocation>
</comment>
<feature type="domain" description="EamA" evidence="6">
    <location>
        <begin position="259"/>
        <end position="400"/>
    </location>
</feature>
<feature type="domain" description="EamA" evidence="6">
    <location>
        <begin position="162"/>
        <end position="235"/>
    </location>
</feature>
<protein>
    <submittedName>
        <fullName evidence="8">(Perigord truffle) hypothetical protein</fullName>
    </submittedName>
</protein>
<dbReference type="GO" id="GO:0000329">
    <property type="term" value="C:fungal-type vacuole membrane"/>
    <property type="evidence" value="ECO:0007669"/>
    <property type="project" value="TreeGrafter"/>
</dbReference>
<dbReference type="EMBL" id="FN430308">
    <property type="protein sequence ID" value="CAZ83855.1"/>
    <property type="molecule type" value="Genomic_DNA"/>
</dbReference>
<accession>D5GHA3</accession>
<feature type="domain" description="DUF3955" evidence="7">
    <location>
        <begin position="52"/>
        <end position="99"/>
    </location>
</feature>
<dbReference type="PANTHER" id="PTHR23051:SF0">
    <property type="entry name" value="SOLUTE CARRIER FAMILY 35 MEMBER F5"/>
    <property type="match status" value="1"/>
</dbReference>
<feature type="transmembrane region" description="Helical" evidence="5">
    <location>
        <begin position="257"/>
        <end position="278"/>
    </location>
</feature>
<dbReference type="KEGG" id="tml:GSTUM_00007718001"/>
<evidence type="ECO:0000259" key="7">
    <source>
        <dbReference type="Pfam" id="PF13127"/>
    </source>
</evidence>
<feature type="transmembrane region" description="Helical" evidence="5">
    <location>
        <begin position="54"/>
        <end position="77"/>
    </location>
</feature>
<dbReference type="RefSeq" id="XP_002839664.1">
    <property type="nucleotide sequence ID" value="XM_002839618.1"/>
</dbReference>
<evidence type="ECO:0000256" key="1">
    <source>
        <dbReference type="ARBA" id="ARBA00004141"/>
    </source>
</evidence>
<name>D5GHA3_TUBMM</name>
<proteinExistence type="predicted"/>
<dbReference type="Proteomes" id="UP000006911">
    <property type="component" value="Unassembled WGS sequence"/>
</dbReference>
<gene>
    <name evidence="8" type="ORF">GSTUM_00007718001</name>
</gene>
<feature type="transmembrane region" description="Helical" evidence="5">
    <location>
        <begin position="89"/>
        <end position="108"/>
    </location>
</feature>
<evidence type="ECO:0000256" key="4">
    <source>
        <dbReference type="ARBA" id="ARBA00023136"/>
    </source>
</evidence>
<feature type="transmembrane region" description="Helical" evidence="5">
    <location>
        <begin position="290"/>
        <end position="316"/>
    </location>
</feature>
<feature type="transmembrane region" description="Helical" evidence="5">
    <location>
        <begin position="328"/>
        <end position="349"/>
    </location>
</feature>
<evidence type="ECO:0000256" key="3">
    <source>
        <dbReference type="ARBA" id="ARBA00022989"/>
    </source>
</evidence>
<dbReference type="HOGENOM" id="CLU_026578_0_1_1"/>
<feature type="transmembrane region" description="Helical" evidence="5">
    <location>
        <begin position="163"/>
        <end position="181"/>
    </location>
</feature>